<dbReference type="InterPro" id="IPR003593">
    <property type="entry name" value="AAA+_ATPase"/>
</dbReference>
<feature type="domain" description="ABC transporter" evidence="4">
    <location>
        <begin position="5"/>
        <end position="219"/>
    </location>
</feature>
<dbReference type="PROSITE" id="PS50893">
    <property type="entry name" value="ABC_TRANSPORTER_2"/>
    <property type="match status" value="1"/>
</dbReference>
<dbReference type="InterPro" id="IPR051782">
    <property type="entry name" value="ABC_Transporter_VariousFunc"/>
</dbReference>
<dbReference type="Proteomes" id="UP001231616">
    <property type="component" value="Unassembled WGS sequence"/>
</dbReference>
<accession>A0ABT9GVR1</accession>
<keyword evidence="1" id="KW-0813">Transport</keyword>
<dbReference type="InterPro" id="IPR003439">
    <property type="entry name" value="ABC_transporter-like_ATP-bd"/>
</dbReference>
<dbReference type="InterPro" id="IPR027417">
    <property type="entry name" value="P-loop_NTPase"/>
</dbReference>
<dbReference type="PANTHER" id="PTHR42939:SF1">
    <property type="entry name" value="ABC TRANSPORTER ATP-BINDING PROTEIN ALBC-RELATED"/>
    <property type="match status" value="1"/>
</dbReference>
<dbReference type="Gene3D" id="3.40.50.300">
    <property type="entry name" value="P-loop containing nucleotide triphosphate hydrolases"/>
    <property type="match status" value="1"/>
</dbReference>
<sequence>MEKLMTIQQLLVTHSNDTLLDIPELDLLKGCQIALVGANGAGKTTLLESILGLRKAAGGIARLHCAKRNLGVQLQNATYNPEILVSDVVSLHATLYGQSDAELYDKFLLKELAHKKYGRLSRGQKQRVDLYVALAHKPTTLILDEPGTGLDKYFYEQFLQVLADYQDNPAISIVMATHTASEVENSSHILWIEAGKLQDFSARNTMLNKHLGSFKAHLCYEPQLGLDARLGELLQLAGVRHLRRPTVHEAVLYGDESLRQPMLELAAEYKFSTFSLTKTDAGDFLELVSANGFTKH</sequence>
<dbReference type="SUPFAM" id="SSF52540">
    <property type="entry name" value="P-loop containing nucleoside triphosphate hydrolases"/>
    <property type="match status" value="1"/>
</dbReference>
<evidence type="ECO:0000256" key="1">
    <source>
        <dbReference type="ARBA" id="ARBA00022448"/>
    </source>
</evidence>
<dbReference type="EMBL" id="JAUZVZ010000003">
    <property type="protein sequence ID" value="MDP4535122.1"/>
    <property type="molecule type" value="Genomic_DNA"/>
</dbReference>
<evidence type="ECO:0000313" key="5">
    <source>
        <dbReference type="EMBL" id="MDP4535122.1"/>
    </source>
</evidence>
<evidence type="ECO:0000256" key="2">
    <source>
        <dbReference type="ARBA" id="ARBA00022741"/>
    </source>
</evidence>
<keyword evidence="3 5" id="KW-0067">ATP-binding</keyword>
<evidence type="ECO:0000256" key="3">
    <source>
        <dbReference type="ARBA" id="ARBA00022840"/>
    </source>
</evidence>
<dbReference type="RefSeq" id="WP_305892391.1">
    <property type="nucleotide sequence ID" value="NZ_JAUZVZ010000003.1"/>
</dbReference>
<reference evidence="5 6" key="1">
    <citation type="submission" date="2023-08" db="EMBL/GenBank/DDBJ databases">
        <authorList>
            <person name="Joshi A."/>
            <person name="Thite S."/>
        </authorList>
    </citation>
    <scope>NUCLEOTIDE SEQUENCE [LARGE SCALE GENOMIC DNA]</scope>
    <source>
        <strain evidence="5 6">AC40</strain>
    </source>
</reference>
<evidence type="ECO:0000313" key="6">
    <source>
        <dbReference type="Proteomes" id="UP001231616"/>
    </source>
</evidence>
<name>A0ABT9GVR1_9GAMM</name>
<comment type="caution">
    <text evidence="5">The sequence shown here is derived from an EMBL/GenBank/DDBJ whole genome shotgun (WGS) entry which is preliminary data.</text>
</comment>
<keyword evidence="2" id="KW-0547">Nucleotide-binding</keyword>
<dbReference type="Pfam" id="PF00005">
    <property type="entry name" value="ABC_tran"/>
    <property type="match status" value="1"/>
</dbReference>
<dbReference type="GO" id="GO:0005524">
    <property type="term" value="F:ATP binding"/>
    <property type="evidence" value="ECO:0007669"/>
    <property type="project" value="UniProtKB-KW"/>
</dbReference>
<organism evidence="5 6">
    <name type="scientific">Alkalimonas collagenimarina</name>
    <dbReference type="NCBI Taxonomy" id="400390"/>
    <lineage>
        <taxon>Bacteria</taxon>
        <taxon>Pseudomonadati</taxon>
        <taxon>Pseudomonadota</taxon>
        <taxon>Gammaproteobacteria</taxon>
        <taxon>Alkalimonas</taxon>
    </lineage>
</organism>
<dbReference type="PANTHER" id="PTHR42939">
    <property type="entry name" value="ABC TRANSPORTER ATP-BINDING PROTEIN ALBC-RELATED"/>
    <property type="match status" value="1"/>
</dbReference>
<proteinExistence type="predicted"/>
<keyword evidence="6" id="KW-1185">Reference proteome</keyword>
<protein>
    <submittedName>
        <fullName evidence="5">ATP-binding cassette domain-containing protein</fullName>
    </submittedName>
</protein>
<dbReference type="SMART" id="SM00382">
    <property type="entry name" value="AAA"/>
    <property type="match status" value="1"/>
</dbReference>
<evidence type="ECO:0000259" key="4">
    <source>
        <dbReference type="PROSITE" id="PS50893"/>
    </source>
</evidence>
<gene>
    <name evidence="5" type="ORF">Q3O60_02840</name>
</gene>